<dbReference type="Proteomes" id="UP001596445">
    <property type="component" value="Unassembled WGS sequence"/>
</dbReference>
<feature type="compositionally biased region" description="Polar residues" evidence="6">
    <location>
        <begin position="194"/>
        <end position="203"/>
    </location>
</feature>
<protein>
    <submittedName>
        <fullName evidence="8">Na+/H+ antiporter subunit E</fullName>
    </submittedName>
</protein>
<name>A0ABD5W129_9EURY</name>
<evidence type="ECO:0000256" key="2">
    <source>
        <dbReference type="ARBA" id="ARBA00022475"/>
    </source>
</evidence>
<evidence type="ECO:0000256" key="4">
    <source>
        <dbReference type="ARBA" id="ARBA00022989"/>
    </source>
</evidence>
<proteinExistence type="predicted"/>
<keyword evidence="5 7" id="KW-0472">Membrane</keyword>
<feature type="transmembrane region" description="Helical" evidence="7">
    <location>
        <begin position="55"/>
        <end position="76"/>
    </location>
</feature>
<evidence type="ECO:0000313" key="9">
    <source>
        <dbReference type="Proteomes" id="UP001596445"/>
    </source>
</evidence>
<accession>A0ABD5W129</accession>
<sequence>MKIRRWLAAGVLFAVVWVFVEGPALRPKAVLTTFLVGLGVGLPLAYLFRRLYSETVKLGGIVVALPYSLLYIVYFLKEIVVANVDVAYRVLAPNMPLRPQVILVPLRVETDIGVTTIANSITITPGTITLDHDPEENALYVHAIDGRHPEKIVEPIRQWEDYALVIFDEEGDPSDPAPEITVHPPGHPPEPKTLSEQTLSNSEVDTEETND</sequence>
<dbReference type="InterPro" id="IPR002758">
    <property type="entry name" value="Cation_antiport_E"/>
</dbReference>
<reference evidence="8 9" key="1">
    <citation type="journal article" date="2019" name="Int. J. Syst. Evol. Microbiol.">
        <title>The Global Catalogue of Microorganisms (GCM) 10K type strain sequencing project: providing services to taxonomists for standard genome sequencing and annotation.</title>
        <authorList>
            <consortium name="The Broad Institute Genomics Platform"/>
            <consortium name="The Broad Institute Genome Sequencing Center for Infectious Disease"/>
            <person name="Wu L."/>
            <person name="Ma J."/>
        </authorList>
    </citation>
    <scope>NUCLEOTIDE SEQUENCE [LARGE SCALE GENOMIC DNA]</scope>
    <source>
        <strain evidence="8 9">JCM 30072</strain>
    </source>
</reference>
<dbReference type="EMBL" id="JBHSZI010000001">
    <property type="protein sequence ID" value="MFC7057324.1"/>
    <property type="molecule type" value="Genomic_DNA"/>
</dbReference>
<keyword evidence="4 7" id="KW-1133">Transmembrane helix</keyword>
<dbReference type="PANTHER" id="PTHR34584:SF1">
    <property type="entry name" value="NA(+)_H(+) ANTIPORTER SUBUNIT E1"/>
    <property type="match status" value="1"/>
</dbReference>
<evidence type="ECO:0000256" key="5">
    <source>
        <dbReference type="ARBA" id="ARBA00023136"/>
    </source>
</evidence>
<evidence type="ECO:0000256" key="7">
    <source>
        <dbReference type="SAM" id="Phobius"/>
    </source>
</evidence>
<dbReference type="GeneID" id="76629168"/>
<dbReference type="GO" id="GO:0005886">
    <property type="term" value="C:plasma membrane"/>
    <property type="evidence" value="ECO:0007669"/>
    <property type="project" value="UniProtKB-SubCell"/>
</dbReference>
<dbReference type="RefSeq" id="WP_267163064.1">
    <property type="nucleotide sequence ID" value="NZ_CP112972.1"/>
</dbReference>
<evidence type="ECO:0000256" key="1">
    <source>
        <dbReference type="ARBA" id="ARBA00004651"/>
    </source>
</evidence>
<comment type="subcellular location">
    <subcellularLocation>
        <location evidence="1">Cell membrane</location>
        <topology evidence="1">Multi-pass membrane protein</topology>
    </subcellularLocation>
</comment>
<keyword evidence="2" id="KW-1003">Cell membrane</keyword>
<dbReference type="AlphaFoldDB" id="A0ABD5W129"/>
<feature type="region of interest" description="Disordered" evidence="6">
    <location>
        <begin position="169"/>
        <end position="211"/>
    </location>
</feature>
<evidence type="ECO:0000313" key="8">
    <source>
        <dbReference type="EMBL" id="MFC7057324.1"/>
    </source>
</evidence>
<evidence type="ECO:0000256" key="3">
    <source>
        <dbReference type="ARBA" id="ARBA00022692"/>
    </source>
</evidence>
<keyword evidence="9" id="KW-1185">Reference proteome</keyword>
<comment type="caution">
    <text evidence="8">The sequence shown here is derived from an EMBL/GenBank/DDBJ whole genome shotgun (WGS) entry which is preliminary data.</text>
</comment>
<evidence type="ECO:0000256" key="6">
    <source>
        <dbReference type="SAM" id="MobiDB-lite"/>
    </source>
</evidence>
<gene>
    <name evidence="8" type="ORF">ACFQQG_02950</name>
</gene>
<dbReference type="PANTHER" id="PTHR34584">
    <property type="entry name" value="NA(+)/H(+) ANTIPORTER SUBUNIT E1"/>
    <property type="match status" value="1"/>
</dbReference>
<feature type="transmembrane region" description="Helical" evidence="7">
    <location>
        <begin position="30"/>
        <end position="48"/>
    </location>
</feature>
<organism evidence="8 9">
    <name type="scientific">Halovenus salina</name>
    <dbReference type="NCBI Taxonomy" id="1510225"/>
    <lineage>
        <taxon>Archaea</taxon>
        <taxon>Methanobacteriati</taxon>
        <taxon>Methanobacteriota</taxon>
        <taxon>Stenosarchaea group</taxon>
        <taxon>Halobacteria</taxon>
        <taxon>Halobacteriales</taxon>
        <taxon>Haloarculaceae</taxon>
        <taxon>Halovenus</taxon>
    </lineage>
</organism>
<keyword evidence="3 7" id="KW-0812">Transmembrane</keyword>
<dbReference type="Pfam" id="PF01899">
    <property type="entry name" value="MNHE"/>
    <property type="match status" value="1"/>
</dbReference>